<dbReference type="Gene3D" id="3.40.50.720">
    <property type="entry name" value="NAD(P)-binding Rossmann-like Domain"/>
    <property type="match status" value="1"/>
</dbReference>
<keyword evidence="7 10" id="KW-0443">Lipid metabolism</keyword>
<dbReference type="InterPro" id="IPR026055">
    <property type="entry name" value="FAR"/>
</dbReference>
<dbReference type="FunFam" id="3.40.50.720:FF:000143">
    <property type="entry name" value="Fatty acyl-CoA reductase"/>
    <property type="match status" value="1"/>
</dbReference>
<comment type="similarity">
    <text evidence="2 10">Belongs to the fatty acyl-CoA reductase family.</text>
</comment>
<keyword evidence="6 10" id="KW-1133">Transmembrane helix</keyword>
<accession>A0AAD8DSU6</accession>
<dbReference type="Proteomes" id="UP001231518">
    <property type="component" value="Chromosome 3"/>
</dbReference>
<evidence type="ECO:0000256" key="7">
    <source>
        <dbReference type="ARBA" id="ARBA00023098"/>
    </source>
</evidence>
<evidence type="ECO:0000313" key="13">
    <source>
        <dbReference type="EMBL" id="KAJ8720390.1"/>
    </source>
</evidence>
<keyword evidence="5 10" id="KW-0521">NADP</keyword>
<evidence type="ECO:0000256" key="9">
    <source>
        <dbReference type="ARBA" id="ARBA00052530"/>
    </source>
</evidence>
<dbReference type="InterPro" id="IPR033640">
    <property type="entry name" value="FAR_C"/>
</dbReference>
<evidence type="ECO:0000313" key="14">
    <source>
        <dbReference type="Proteomes" id="UP001231518"/>
    </source>
</evidence>
<keyword evidence="3 10" id="KW-0444">Lipid biosynthesis</keyword>
<dbReference type="EC" id="1.2.1.84" evidence="10"/>
<feature type="transmembrane region" description="Helical" evidence="10">
    <location>
        <begin position="387"/>
        <end position="412"/>
    </location>
</feature>
<dbReference type="SUPFAM" id="SSF51735">
    <property type="entry name" value="NAD(P)-binding Rossmann-fold domains"/>
    <property type="match status" value="1"/>
</dbReference>
<protein>
    <recommendedName>
        <fullName evidence="10">Fatty acyl-CoA reductase</fullName>
        <ecNumber evidence="10">1.2.1.84</ecNumber>
    </recommendedName>
</protein>
<feature type="domain" description="Thioester reductase (TE)" evidence="12">
    <location>
        <begin position="47"/>
        <end position="322"/>
    </location>
</feature>
<dbReference type="EMBL" id="JARGEI010000014">
    <property type="protein sequence ID" value="KAJ8720390.1"/>
    <property type="molecule type" value="Genomic_DNA"/>
</dbReference>
<comment type="catalytic activity">
    <reaction evidence="9 10">
        <text>a long-chain fatty acyl-CoA + 2 NADPH + 2 H(+) = a long-chain primary fatty alcohol + 2 NADP(+) + CoA</text>
        <dbReference type="Rhea" id="RHEA:52716"/>
        <dbReference type="ChEBI" id="CHEBI:15378"/>
        <dbReference type="ChEBI" id="CHEBI:57287"/>
        <dbReference type="ChEBI" id="CHEBI:57783"/>
        <dbReference type="ChEBI" id="CHEBI:58349"/>
        <dbReference type="ChEBI" id="CHEBI:77396"/>
        <dbReference type="ChEBI" id="CHEBI:83139"/>
        <dbReference type="EC" id="1.2.1.84"/>
    </reaction>
</comment>
<dbReference type="GO" id="GO:0016020">
    <property type="term" value="C:membrane"/>
    <property type="evidence" value="ECO:0007669"/>
    <property type="project" value="UniProtKB-SubCell"/>
</dbReference>
<sequence>MAKVVEMMDPAQEFVAKVAARMKPLNELTARGTSDVQQFYNGVNVFLTGGSGYLGKQLIEKLLRATAVSKIFVLLRSKKGKSVEQRLSEILEDPLYDLLREQQPYFTQRLVLVSGDISELRLGLNEKDWNTITEQVDVVFHLAATTRFDEPLRVATMINIRGTRETLALGKACKKLKSFVYVSTAYSHACIDRIGKDLLEKFYKSPINPETMIQMAETMDEARLNDITPELISNWPNTYTFSKSIAEELAHTIGNDLPLCVVRPSIVTSSILEPNPGWVDMSCMYGASGLMVTIGLGIMHVMYAGNSNIAEFIPIDYVNNAIVIAGWETARRRATSENKTRIYNVCSTARNLATWGYHRNFAEKEARKYPTPMMVAYQFVLHTENPILFWIYSWILHIIPAYIIDGICIMVGKERRYAKLAKKLYRMSKMLTFFLRNYWKFDDKNTEALYNSLSKEDRVIFNFDVTNIDWQEYAISWIIGLRNVLRFDDLDLMNRLLSKDRI</sequence>
<evidence type="ECO:0000256" key="3">
    <source>
        <dbReference type="ARBA" id="ARBA00022516"/>
    </source>
</evidence>
<dbReference type="PANTHER" id="PTHR11011">
    <property type="entry name" value="MALE STERILITY PROTEIN 2-RELATED"/>
    <property type="match status" value="1"/>
</dbReference>
<dbReference type="AlphaFoldDB" id="A0AAD8DSU6"/>
<evidence type="ECO:0000256" key="10">
    <source>
        <dbReference type="RuleBase" id="RU363097"/>
    </source>
</evidence>
<dbReference type="InterPro" id="IPR036291">
    <property type="entry name" value="NAD(P)-bd_dom_sf"/>
</dbReference>
<evidence type="ECO:0000256" key="8">
    <source>
        <dbReference type="ARBA" id="ARBA00023136"/>
    </source>
</evidence>
<dbReference type="Pfam" id="PF03015">
    <property type="entry name" value="Sterile"/>
    <property type="match status" value="1"/>
</dbReference>
<dbReference type="CDD" id="cd09071">
    <property type="entry name" value="FAR_C"/>
    <property type="match status" value="1"/>
</dbReference>
<evidence type="ECO:0000256" key="5">
    <source>
        <dbReference type="ARBA" id="ARBA00022857"/>
    </source>
</evidence>
<evidence type="ECO:0000256" key="2">
    <source>
        <dbReference type="ARBA" id="ARBA00005928"/>
    </source>
</evidence>
<evidence type="ECO:0000256" key="4">
    <source>
        <dbReference type="ARBA" id="ARBA00022692"/>
    </source>
</evidence>
<evidence type="ECO:0000256" key="6">
    <source>
        <dbReference type="ARBA" id="ARBA00022989"/>
    </source>
</evidence>
<keyword evidence="10" id="KW-0560">Oxidoreductase</keyword>
<evidence type="ECO:0000259" key="12">
    <source>
        <dbReference type="Pfam" id="PF07993"/>
    </source>
</evidence>
<feature type="domain" description="Fatty acyl-CoA reductase C-terminal" evidence="11">
    <location>
        <begin position="396"/>
        <end position="483"/>
    </location>
</feature>
<evidence type="ECO:0000256" key="1">
    <source>
        <dbReference type="ARBA" id="ARBA00004141"/>
    </source>
</evidence>
<comment type="subcellular location">
    <subcellularLocation>
        <location evidence="1">Membrane</location>
        <topology evidence="1">Multi-pass membrane protein</topology>
    </subcellularLocation>
</comment>
<evidence type="ECO:0000259" key="11">
    <source>
        <dbReference type="Pfam" id="PF03015"/>
    </source>
</evidence>
<keyword evidence="4 10" id="KW-0812">Transmembrane</keyword>
<dbReference type="GO" id="GO:0035336">
    <property type="term" value="P:long-chain fatty-acyl-CoA metabolic process"/>
    <property type="evidence" value="ECO:0007669"/>
    <property type="project" value="TreeGrafter"/>
</dbReference>
<gene>
    <name evidence="13" type="ORF">PYW07_012433</name>
</gene>
<comment type="caution">
    <text evidence="13">The sequence shown here is derived from an EMBL/GenBank/DDBJ whole genome shotgun (WGS) entry which is preliminary data.</text>
</comment>
<dbReference type="GO" id="GO:0080019">
    <property type="term" value="F:alcohol-forming very long-chain fatty acyl-CoA reductase activity"/>
    <property type="evidence" value="ECO:0007669"/>
    <property type="project" value="InterPro"/>
</dbReference>
<organism evidence="13 14">
    <name type="scientific">Mythimna separata</name>
    <name type="common">Oriental armyworm</name>
    <name type="synonym">Pseudaletia separata</name>
    <dbReference type="NCBI Taxonomy" id="271217"/>
    <lineage>
        <taxon>Eukaryota</taxon>
        <taxon>Metazoa</taxon>
        <taxon>Ecdysozoa</taxon>
        <taxon>Arthropoda</taxon>
        <taxon>Hexapoda</taxon>
        <taxon>Insecta</taxon>
        <taxon>Pterygota</taxon>
        <taxon>Neoptera</taxon>
        <taxon>Endopterygota</taxon>
        <taxon>Lepidoptera</taxon>
        <taxon>Glossata</taxon>
        <taxon>Ditrysia</taxon>
        <taxon>Noctuoidea</taxon>
        <taxon>Noctuidae</taxon>
        <taxon>Noctuinae</taxon>
        <taxon>Hadenini</taxon>
        <taxon>Mythimna</taxon>
    </lineage>
</organism>
<dbReference type="GO" id="GO:0102965">
    <property type="term" value="F:alcohol-forming long-chain fatty acyl-CoA reductase activity"/>
    <property type="evidence" value="ECO:0007669"/>
    <property type="project" value="UniProtKB-EC"/>
</dbReference>
<keyword evidence="8 10" id="KW-0472">Membrane</keyword>
<name>A0AAD8DSU6_MYTSE</name>
<dbReference type="GO" id="GO:0005777">
    <property type="term" value="C:peroxisome"/>
    <property type="evidence" value="ECO:0007669"/>
    <property type="project" value="TreeGrafter"/>
</dbReference>
<dbReference type="PANTHER" id="PTHR11011:SF60">
    <property type="entry name" value="FATTY ACYL-COA REDUCTASE-RELATED"/>
    <property type="match status" value="1"/>
</dbReference>
<dbReference type="InterPro" id="IPR013120">
    <property type="entry name" value="FAR_NAD-bd"/>
</dbReference>
<reference evidence="13" key="1">
    <citation type="submission" date="2023-03" db="EMBL/GenBank/DDBJ databases">
        <title>Chromosome-level genomes of two armyworms, Mythimna separata and Mythimna loreyi, provide insights into the biosynthesis and reception of sex pheromones.</title>
        <authorList>
            <person name="Zhao H."/>
        </authorList>
    </citation>
    <scope>NUCLEOTIDE SEQUENCE</scope>
    <source>
        <strain evidence="13">BeijingLab</strain>
        <tissue evidence="13">Pupa</tissue>
    </source>
</reference>
<dbReference type="Pfam" id="PF07993">
    <property type="entry name" value="NAD_binding_4"/>
    <property type="match status" value="1"/>
</dbReference>
<proteinExistence type="inferred from homology"/>
<dbReference type="CDD" id="cd05236">
    <property type="entry name" value="FAR-N_SDR_e"/>
    <property type="match status" value="1"/>
</dbReference>
<comment type="function">
    <text evidence="10">Catalyzes the reduction of fatty acyl-CoA to fatty alcohols.</text>
</comment>
<keyword evidence="14" id="KW-1185">Reference proteome</keyword>